<protein>
    <submittedName>
        <fullName evidence="2">Uncharacterized protein</fullName>
    </submittedName>
</protein>
<dbReference type="KEGG" id="bpb:bpr_I2349"/>
<name>E0RZ10_BUTPB</name>
<keyword evidence="1" id="KW-1133">Transmembrane helix</keyword>
<evidence type="ECO:0000313" key="3">
    <source>
        <dbReference type="Proteomes" id="UP000001299"/>
    </source>
</evidence>
<dbReference type="Proteomes" id="UP000001299">
    <property type="component" value="Chromosome 1"/>
</dbReference>
<proteinExistence type="predicted"/>
<evidence type="ECO:0000256" key="1">
    <source>
        <dbReference type="SAM" id="Phobius"/>
    </source>
</evidence>
<dbReference type="HOGENOM" id="CLU_536064_0_0_9"/>
<gene>
    <name evidence="2" type="ordered locus">bpr_I2349</name>
</gene>
<feature type="transmembrane region" description="Helical" evidence="1">
    <location>
        <begin position="78"/>
        <end position="100"/>
    </location>
</feature>
<dbReference type="EMBL" id="CP001810">
    <property type="protein sequence ID" value="ADL35082.1"/>
    <property type="molecule type" value="Genomic_DNA"/>
</dbReference>
<keyword evidence="1" id="KW-0812">Transmembrane</keyword>
<dbReference type="RefSeq" id="WP_013281735.1">
    <property type="nucleotide sequence ID" value="NC_014387.1"/>
</dbReference>
<reference evidence="2 3" key="1">
    <citation type="journal article" date="2010" name="PLoS ONE">
        <title>The glycobiome of the rumen bacterium Butyrivibrio proteoclasticus B316(T) highlights adaptation to a polysaccharide-rich environment.</title>
        <authorList>
            <person name="Kelly W.J."/>
            <person name="Leahy S.C."/>
            <person name="Altermann E."/>
            <person name="Yeoman C.J."/>
            <person name="Dunne J.C."/>
            <person name="Kong Z."/>
            <person name="Pacheco D.M."/>
            <person name="Li D."/>
            <person name="Noel S.J."/>
            <person name="Moon C.D."/>
            <person name="Cookson A.L."/>
            <person name="Attwood G.T."/>
        </authorList>
    </citation>
    <scope>NUCLEOTIDE SEQUENCE [LARGE SCALE GENOMIC DNA]</scope>
    <source>
        <strain evidence="3">ATCC 51982 / DSM 14932 / B316</strain>
    </source>
</reference>
<organism evidence="2 3">
    <name type="scientific">Butyrivibrio proteoclasticus (strain ATCC 51982 / DSM 14932 / B316)</name>
    <name type="common">Clostridium proteoclasticum</name>
    <dbReference type="NCBI Taxonomy" id="515622"/>
    <lineage>
        <taxon>Bacteria</taxon>
        <taxon>Bacillati</taxon>
        <taxon>Bacillota</taxon>
        <taxon>Clostridia</taxon>
        <taxon>Lachnospirales</taxon>
        <taxon>Lachnospiraceae</taxon>
        <taxon>Butyrivibrio</taxon>
    </lineage>
</organism>
<dbReference type="eggNOG" id="ENOG502Z8WA">
    <property type="taxonomic scope" value="Bacteria"/>
</dbReference>
<dbReference type="STRING" id="515622.bpr_I2349"/>
<feature type="transmembrane region" description="Helical" evidence="1">
    <location>
        <begin position="46"/>
        <end position="66"/>
    </location>
</feature>
<feature type="transmembrane region" description="Helical" evidence="1">
    <location>
        <begin position="7"/>
        <end position="26"/>
    </location>
</feature>
<sequence length="508" mass="57706">MKTNKKICIILSVLLAILSFVTIVFIRLKLGETHLRKLYEGYNSMGLYLIVIWQIVIVAGCALFWIRGSKHIEGPLQYIGRGVSLVLSFVLIIFLAGRWLHLIFDYNYGHVALEKDNLMLIRQTSKLEDDSYSIWSRDGLFYRRLERIIGSSADSVAEGIFYAYVSGFEDNLGATPSDSAEDMTDEKSEQKSREYELLNKYIEITENTFPEKFQRGLYWEEKECSENAIGTVQVAILEEGGMQDMTWFCENFCDWLEECLQEVPYDEAPWIYKAVGVIMPSVTGEFDPSPYIEGNYNRDALYEGIYDFIDTMLTSEDYPEQNINYGMLEFVDNGSDDYLKDIEPDCTYTTNDGITYGMYPVDRAAGSSYYILAAYKKAGDTPEVINEYPFGGSGGQATWITFIDDTNLGFACLTYNGGDNAYLYRTEDGGRSFTQINYPSAKVKLADGTIYNPFLIPEKVWADNGDIYLLAGQSQWSGDYYSEKLGKHPSGLYVSHNKGLSFEYVGEK</sequence>
<keyword evidence="3" id="KW-1185">Reference proteome</keyword>
<dbReference type="AlphaFoldDB" id="E0RZ10"/>
<keyword evidence="1" id="KW-0472">Membrane</keyword>
<accession>E0RZ10</accession>
<evidence type="ECO:0000313" key="2">
    <source>
        <dbReference type="EMBL" id="ADL35082.1"/>
    </source>
</evidence>
<dbReference type="SUPFAM" id="SSF110296">
    <property type="entry name" value="Oligoxyloglucan reducing end-specific cellobiohydrolase"/>
    <property type="match status" value="1"/>
</dbReference>